<dbReference type="PANTHER" id="PTHR43452:SF30">
    <property type="entry name" value="PYRUVATE DECARBOXYLASE ISOZYME 1-RELATED"/>
    <property type="match status" value="1"/>
</dbReference>
<evidence type="ECO:0000256" key="1">
    <source>
        <dbReference type="ARBA" id="ARBA00001920"/>
    </source>
</evidence>
<comment type="cofactor">
    <cofactor evidence="12">
        <name>Mg(2+)</name>
        <dbReference type="ChEBI" id="CHEBI:18420"/>
    </cofactor>
    <text evidence="12">Binds 1 Mg(2+) per subunit.</text>
</comment>
<keyword evidence="10" id="KW-0456">Lyase</keyword>
<feature type="domain" description="Thiamine pyrophosphate enzyme TPP-binding" evidence="15">
    <location>
        <begin position="395"/>
        <end position="530"/>
    </location>
</feature>
<feature type="binding site" evidence="11">
    <location>
        <position position="157"/>
    </location>
    <ligand>
        <name>pyruvate</name>
        <dbReference type="ChEBI" id="CHEBI:15361"/>
        <label>2</label>
        <note>allosteric activator</note>
    </ligand>
</feature>
<protein>
    <recommendedName>
        <fullName evidence="5">Alpha-keto-acid decarboxylase</fullName>
    </recommendedName>
</protein>
<dbReference type="GO" id="GO:0030976">
    <property type="term" value="F:thiamine pyrophosphate binding"/>
    <property type="evidence" value="ECO:0007669"/>
    <property type="project" value="InterPro"/>
</dbReference>
<keyword evidence="8 12" id="KW-0460">Magnesium</keyword>
<keyword evidence="9 13" id="KW-0786">Thiamine pyrophosphate</keyword>
<comment type="cofactor">
    <cofactor evidence="2">
        <name>thiamine diphosphate</name>
        <dbReference type="ChEBI" id="CHEBI:58937"/>
    </cofactor>
</comment>
<evidence type="ECO:0000256" key="10">
    <source>
        <dbReference type="ARBA" id="ARBA00023239"/>
    </source>
</evidence>
<dbReference type="FunFam" id="3.40.50.970:FF:000019">
    <property type="entry name" value="Pyruvate decarboxylase isozyme"/>
    <property type="match status" value="1"/>
</dbReference>
<keyword evidence="7" id="KW-0210">Decarboxylase</keyword>
<evidence type="ECO:0000256" key="11">
    <source>
        <dbReference type="PIRSR" id="PIRSR036565-1"/>
    </source>
</evidence>
<feature type="binding site" evidence="11">
    <location>
        <position position="116"/>
    </location>
    <ligand>
        <name>pyruvate</name>
        <dbReference type="ChEBI" id="CHEBI:15361"/>
        <label>1</label>
        <note>substrate; ligand shared between two neighboring subunits</note>
    </ligand>
</feature>
<evidence type="ECO:0000256" key="3">
    <source>
        <dbReference type="ARBA" id="ARBA00002938"/>
    </source>
</evidence>
<dbReference type="PANTHER" id="PTHR43452">
    <property type="entry name" value="PYRUVATE DECARBOXYLASE"/>
    <property type="match status" value="1"/>
</dbReference>
<dbReference type="InterPro" id="IPR011766">
    <property type="entry name" value="TPP_enzyme_TPP-bd"/>
</dbReference>
<dbReference type="EMBL" id="JXCZ01000036">
    <property type="protein sequence ID" value="KOY78737.1"/>
    <property type="molecule type" value="Genomic_DNA"/>
</dbReference>
<sequence length="553" mass="61167">MTDNYKLSDYLLDVVKYMGSDDIFGVPGDYNLQLLDHITHRPDLSWKGNANELNASYMADGYAREKGFATFITTFGVGELSAINGLSGSIAEHVPVLEIVGAPTNKVQNNGSLVHHTFGDHNFDRFEKAHRALGIKSARLDSENAINQINEVAKYIYETKKPAYIILPTNLVEMEVNKSLQKDIPNLFIKDTIISDKSEKQIVSAINNSKNPVIIMGHEVDRFNVFDDIKSFASNNNIPVLDLGLGKGNIDESFDNFVGTYNGQISDDDINKYVENADTVILVGAKLTDSVTGGFTEQFGESNTIVLNYDNARIYGKDVDSDYNFKNIMNDLSTTKLEISLNAVNANNKEIELSPSDNTLTQSFYDNAIQNFASENNTIVAEQGTSFFGLADKRMPKGAKFFGQPLWGSIGYAFPASLGSQIANKDRRVVLSTGEGSLQLTIQELGLAFREKLNPVMFVIENSGYTVERVIHGMTEPYNDVPKLNYGLMPQAFGAKEDEYDFIEVSTEKELLDAMVTAKEETDKFVLIQVNMAVKDVPTPLAKTATAFANQNK</sequence>
<evidence type="ECO:0000313" key="17">
    <source>
        <dbReference type="EMBL" id="KOY78737.1"/>
    </source>
</evidence>
<evidence type="ECO:0000256" key="13">
    <source>
        <dbReference type="RuleBase" id="RU362132"/>
    </source>
</evidence>
<evidence type="ECO:0000256" key="2">
    <source>
        <dbReference type="ARBA" id="ARBA00001964"/>
    </source>
</evidence>
<evidence type="ECO:0000256" key="4">
    <source>
        <dbReference type="ARBA" id="ARBA00007812"/>
    </source>
</evidence>
<dbReference type="InterPro" id="IPR012000">
    <property type="entry name" value="Thiamin_PyroP_enz_cen_dom"/>
</dbReference>
<feature type="domain" description="Thiamine pyrophosphate enzyme central" evidence="14">
    <location>
        <begin position="201"/>
        <end position="314"/>
    </location>
</feature>
<dbReference type="RefSeq" id="WP_053796887.1">
    <property type="nucleotide sequence ID" value="NZ_JXCZ01000036.1"/>
</dbReference>
<dbReference type="SUPFAM" id="SSF52518">
    <property type="entry name" value="Thiamin diphosphate-binding fold (THDP-binding)"/>
    <property type="match status" value="2"/>
</dbReference>
<dbReference type="Gene3D" id="3.40.50.970">
    <property type="match status" value="2"/>
</dbReference>
<dbReference type="FunFam" id="3.40.50.970:FF:000024">
    <property type="entry name" value="Pyruvate decarboxylase isozyme"/>
    <property type="match status" value="1"/>
</dbReference>
<dbReference type="GO" id="GO:0000287">
    <property type="term" value="F:magnesium ion binding"/>
    <property type="evidence" value="ECO:0007669"/>
    <property type="project" value="InterPro"/>
</dbReference>
<accession>A0A0M9DE79</accession>
<dbReference type="Pfam" id="PF02776">
    <property type="entry name" value="TPP_enzyme_N"/>
    <property type="match status" value="1"/>
</dbReference>
<dbReference type="AlphaFoldDB" id="A0A0M9DE79"/>
<feature type="binding site" evidence="12">
    <location>
        <position position="462"/>
    </location>
    <ligand>
        <name>Mg(2+)</name>
        <dbReference type="ChEBI" id="CHEBI:18420"/>
    </ligand>
</feature>
<evidence type="ECO:0000259" key="16">
    <source>
        <dbReference type="Pfam" id="PF02776"/>
    </source>
</evidence>
<dbReference type="GO" id="GO:0000949">
    <property type="term" value="P:aromatic amino acid family catabolic process to alcohol via Ehrlich pathway"/>
    <property type="evidence" value="ECO:0007669"/>
    <property type="project" value="TreeGrafter"/>
</dbReference>
<dbReference type="InterPro" id="IPR047214">
    <property type="entry name" value="TPP_PDC_IPDC"/>
</dbReference>
<dbReference type="GO" id="GO:0004737">
    <property type="term" value="F:pyruvate decarboxylase activity"/>
    <property type="evidence" value="ECO:0007669"/>
    <property type="project" value="TreeGrafter"/>
</dbReference>
<evidence type="ECO:0000313" key="18">
    <source>
        <dbReference type="Proteomes" id="UP000037749"/>
    </source>
</evidence>
<dbReference type="Pfam" id="PF00205">
    <property type="entry name" value="TPP_enzyme_M"/>
    <property type="match status" value="1"/>
</dbReference>
<feature type="binding site" evidence="12">
    <location>
        <position position="464"/>
    </location>
    <ligand>
        <name>Mg(2+)</name>
        <dbReference type="ChEBI" id="CHEBI:18420"/>
    </ligand>
</feature>
<comment type="cofactor">
    <cofactor evidence="1">
        <name>a metal cation</name>
        <dbReference type="ChEBI" id="CHEBI:25213"/>
    </cofactor>
</comment>
<comment type="caution">
    <text evidence="17">The sequence shown here is derived from an EMBL/GenBank/DDBJ whole genome shotgun (WGS) entry which is preliminary data.</text>
</comment>
<reference evidence="17 18" key="1">
    <citation type="journal article" date="2015" name="Genome Biol. Evol.">
        <title>Functionally Structured Genomes in Lactobacillus kunkeei Colonizing the Honey Crop and Food Products of Honeybees and Stingless Bees.</title>
        <authorList>
            <person name="Tamarit D."/>
            <person name="Ellegaard K.M."/>
            <person name="Wikander J."/>
            <person name="Olofsson T."/>
            <person name="Vasquez A."/>
            <person name="Andersson S.G."/>
        </authorList>
    </citation>
    <scope>NUCLEOTIDE SEQUENCE [LARGE SCALE GENOMIC DNA]</scope>
    <source>
        <strain evidence="17 18">LAla</strain>
    </source>
</reference>
<name>A0A0M9DE79_9LACO</name>
<feature type="binding site" evidence="11">
    <location>
        <position position="468"/>
    </location>
    <ligand>
        <name>pyruvate</name>
        <dbReference type="ChEBI" id="CHEBI:15361"/>
        <label>1</label>
        <note>substrate; ligand shared between two neighboring subunits</note>
    </ligand>
</feature>
<feature type="domain" description="Thiamine pyrophosphate enzyme N-terminal TPP-binding" evidence="16">
    <location>
        <begin position="6"/>
        <end position="115"/>
    </location>
</feature>
<keyword evidence="17" id="KW-0670">Pyruvate</keyword>
<evidence type="ECO:0000256" key="12">
    <source>
        <dbReference type="PIRSR" id="PIRSR036565-2"/>
    </source>
</evidence>
<dbReference type="InterPro" id="IPR047213">
    <property type="entry name" value="TPP_PYR_PDC_IPDC-like"/>
</dbReference>
<dbReference type="GO" id="GO:0005829">
    <property type="term" value="C:cytosol"/>
    <property type="evidence" value="ECO:0007669"/>
    <property type="project" value="TreeGrafter"/>
</dbReference>
<evidence type="ECO:0000256" key="6">
    <source>
        <dbReference type="ARBA" id="ARBA00022723"/>
    </source>
</evidence>
<evidence type="ECO:0000256" key="8">
    <source>
        <dbReference type="ARBA" id="ARBA00022842"/>
    </source>
</evidence>
<comment type="similarity">
    <text evidence="4 13">Belongs to the TPP enzyme family.</text>
</comment>
<comment type="function">
    <text evidence="3">Decarboxylates branched-chain and aromatic alpha-keto acids to aldehydes.</text>
</comment>
<dbReference type="CDD" id="cd07038">
    <property type="entry name" value="TPP_PYR_PDC_IPDC_like"/>
    <property type="match status" value="1"/>
</dbReference>
<dbReference type="InterPro" id="IPR012001">
    <property type="entry name" value="Thiamin_PyroP_enz_TPP-bd_dom"/>
</dbReference>
<dbReference type="CDD" id="cd02005">
    <property type="entry name" value="TPP_PDC_IPDC"/>
    <property type="match status" value="1"/>
</dbReference>
<evidence type="ECO:0000256" key="5">
    <source>
        <dbReference type="ARBA" id="ARBA00020054"/>
    </source>
</evidence>
<evidence type="ECO:0000259" key="14">
    <source>
        <dbReference type="Pfam" id="PF00205"/>
    </source>
</evidence>
<dbReference type="Proteomes" id="UP000037749">
    <property type="component" value="Unassembled WGS sequence"/>
</dbReference>
<dbReference type="PATRIC" id="fig|148814.9.peg.1166"/>
<organism evidence="17 18">
    <name type="scientific">Apilactobacillus kunkeei</name>
    <dbReference type="NCBI Taxonomy" id="148814"/>
    <lineage>
        <taxon>Bacteria</taxon>
        <taxon>Bacillati</taxon>
        <taxon>Bacillota</taxon>
        <taxon>Bacilli</taxon>
        <taxon>Lactobacillales</taxon>
        <taxon>Lactobacillaceae</taxon>
        <taxon>Apilactobacillus</taxon>
    </lineage>
</organism>
<evidence type="ECO:0000259" key="15">
    <source>
        <dbReference type="Pfam" id="PF02775"/>
    </source>
</evidence>
<dbReference type="SUPFAM" id="SSF52467">
    <property type="entry name" value="DHS-like NAD/FAD-binding domain"/>
    <property type="match status" value="1"/>
</dbReference>
<dbReference type="InterPro" id="IPR012110">
    <property type="entry name" value="PDC/IPDC-like"/>
</dbReference>
<evidence type="ECO:0000256" key="9">
    <source>
        <dbReference type="ARBA" id="ARBA00023052"/>
    </source>
</evidence>
<dbReference type="InterPro" id="IPR029035">
    <property type="entry name" value="DHS-like_NAD/FAD-binding_dom"/>
</dbReference>
<dbReference type="InterPro" id="IPR029061">
    <property type="entry name" value="THDP-binding"/>
</dbReference>
<proteinExistence type="inferred from homology"/>
<feature type="binding site" evidence="11">
    <location>
        <position position="29"/>
    </location>
    <ligand>
        <name>pyruvate</name>
        <dbReference type="ChEBI" id="CHEBI:15361"/>
        <label>1</label>
        <note>substrate; ligand shared between two neighboring subunits</note>
    </ligand>
</feature>
<dbReference type="PIRSF" id="PIRSF036565">
    <property type="entry name" value="Pyruvt_ip_decrb"/>
    <property type="match status" value="1"/>
</dbReference>
<evidence type="ECO:0000256" key="7">
    <source>
        <dbReference type="ARBA" id="ARBA00022793"/>
    </source>
</evidence>
<gene>
    <name evidence="17" type="ORF">RZ72_01370</name>
</gene>
<dbReference type="Pfam" id="PF02775">
    <property type="entry name" value="TPP_enzyme_C"/>
    <property type="match status" value="1"/>
</dbReference>
<keyword evidence="6 12" id="KW-0479">Metal-binding</keyword>
<dbReference type="Gene3D" id="3.40.50.1220">
    <property type="entry name" value="TPP-binding domain"/>
    <property type="match status" value="1"/>
</dbReference>